<dbReference type="GO" id="GO:0044550">
    <property type="term" value="P:secondary metabolite biosynthetic process"/>
    <property type="evidence" value="ECO:0007669"/>
    <property type="project" value="TreeGrafter"/>
</dbReference>
<evidence type="ECO:0000313" key="3">
    <source>
        <dbReference type="Proteomes" id="UP000076962"/>
    </source>
</evidence>
<dbReference type="GO" id="GO:0005737">
    <property type="term" value="C:cytoplasm"/>
    <property type="evidence" value="ECO:0007669"/>
    <property type="project" value="TreeGrafter"/>
</dbReference>
<accession>A0A176S4H7</accession>
<organism evidence="2 3">
    <name type="scientific">Candidatus Thiomargarita nelsonii</name>
    <dbReference type="NCBI Taxonomy" id="1003181"/>
    <lineage>
        <taxon>Bacteria</taxon>
        <taxon>Pseudomonadati</taxon>
        <taxon>Pseudomonadota</taxon>
        <taxon>Gammaproteobacteria</taxon>
        <taxon>Thiotrichales</taxon>
        <taxon>Thiotrichaceae</taxon>
        <taxon>Thiomargarita</taxon>
    </lineage>
</organism>
<gene>
    <name evidence="2" type="ORF">THIOM_001152</name>
</gene>
<evidence type="ECO:0000259" key="1">
    <source>
        <dbReference type="Pfam" id="PF00668"/>
    </source>
</evidence>
<comment type="caution">
    <text evidence="2">The sequence shown here is derived from an EMBL/GenBank/DDBJ whole genome shotgun (WGS) entry which is preliminary data.</text>
</comment>
<evidence type="ECO:0000313" key="2">
    <source>
        <dbReference type="EMBL" id="OAD23022.1"/>
    </source>
</evidence>
<dbReference type="SUPFAM" id="SSF52777">
    <property type="entry name" value="CoA-dependent acyltransferases"/>
    <property type="match status" value="1"/>
</dbReference>
<reference evidence="2 3" key="1">
    <citation type="submission" date="2016-05" db="EMBL/GenBank/DDBJ databases">
        <title>Single-cell genome of chain-forming Candidatus Thiomargarita nelsonii and comparison to other large sulfur-oxidizing bacteria.</title>
        <authorList>
            <person name="Winkel M."/>
            <person name="Salman V."/>
            <person name="Woyke T."/>
            <person name="Schulz-Vogt H."/>
            <person name="Richter M."/>
            <person name="Flood B."/>
            <person name="Bailey J."/>
            <person name="Amann R."/>
            <person name="Mussmann M."/>
        </authorList>
    </citation>
    <scope>NUCLEOTIDE SEQUENCE [LARGE SCALE GENOMIC DNA]</scope>
    <source>
        <strain evidence="2 3">THI036</strain>
    </source>
</reference>
<feature type="domain" description="Condensation" evidence="1">
    <location>
        <begin position="4"/>
        <end position="115"/>
    </location>
</feature>
<dbReference type="InterPro" id="IPR001242">
    <property type="entry name" value="Condensation_dom"/>
</dbReference>
<sequence>MFHVILGALYCYFVRTFHREDFVIGLPTLNRNNAAFKQTVGLFAGTSPALFRFGTDLSVVELVEKIRQELQKDYRHQRFPLGEIHRQVGLHSHQQLFDIMLSYAKHNYDVDFNGRSAKTVYTTAGFEQNALEFKMTRYQAQSKLLVLARAVWHNDFTPNLILLKEETALRRGAYLIDFFSRFPVMSDTRANQLRKQLGAVQK</sequence>
<dbReference type="GO" id="GO:0043041">
    <property type="term" value="P:amino acid activation for nonribosomal peptide biosynthetic process"/>
    <property type="evidence" value="ECO:0007669"/>
    <property type="project" value="TreeGrafter"/>
</dbReference>
<dbReference type="Gene3D" id="3.30.559.30">
    <property type="entry name" value="Nonribosomal peptide synthetase, condensation domain"/>
    <property type="match status" value="1"/>
</dbReference>
<name>A0A176S4H7_9GAMM</name>
<protein>
    <submittedName>
        <fullName evidence="2">Amino acid adenylation</fullName>
    </submittedName>
</protein>
<dbReference type="Proteomes" id="UP000076962">
    <property type="component" value="Unassembled WGS sequence"/>
</dbReference>
<proteinExistence type="predicted"/>
<keyword evidence="3" id="KW-1185">Reference proteome</keyword>
<dbReference type="PANTHER" id="PTHR45527:SF1">
    <property type="entry name" value="FATTY ACID SYNTHASE"/>
    <property type="match status" value="1"/>
</dbReference>
<dbReference type="Pfam" id="PF00668">
    <property type="entry name" value="Condensation"/>
    <property type="match status" value="1"/>
</dbReference>
<dbReference type="GO" id="GO:0031177">
    <property type="term" value="F:phosphopantetheine binding"/>
    <property type="evidence" value="ECO:0007669"/>
    <property type="project" value="TreeGrafter"/>
</dbReference>
<dbReference type="PANTHER" id="PTHR45527">
    <property type="entry name" value="NONRIBOSOMAL PEPTIDE SYNTHETASE"/>
    <property type="match status" value="1"/>
</dbReference>
<dbReference type="GO" id="GO:0003824">
    <property type="term" value="F:catalytic activity"/>
    <property type="evidence" value="ECO:0007669"/>
    <property type="project" value="InterPro"/>
</dbReference>
<dbReference type="AlphaFoldDB" id="A0A176S4H7"/>
<dbReference type="EMBL" id="LUTY01000600">
    <property type="protein sequence ID" value="OAD23022.1"/>
    <property type="molecule type" value="Genomic_DNA"/>
</dbReference>
<feature type="non-terminal residue" evidence="2">
    <location>
        <position position="202"/>
    </location>
</feature>